<organism evidence="1 2">
    <name type="scientific">Litoribacillus peritrichatus</name>
    <dbReference type="NCBI Taxonomy" id="718191"/>
    <lineage>
        <taxon>Bacteria</taxon>
        <taxon>Pseudomonadati</taxon>
        <taxon>Pseudomonadota</taxon>
        <taxon>Gammaproteobacteria</taxon>
        <taxon>Oceanospirillales</taxon>
        <taxon>Oceanospirillaceae</taxon>
        <taxon>Litoribacillus</taxon>
    </lineage>
</organism>
<sequence>MDVVLHQANFEGKYSLDLVRGRVIGNNLYAVEASDSALKNTVINGQGNEVKAVIGVRLLDEINVLTHVIQGQD</sequence>
<accession>A0ABP7MUH5</accession>
<proteinExistence type="predicted"/>
<reference evidence="2" key="1">
    <citation type="journal article" date="2019" name="Int. J. Syst. Evol. Microbiol.">
        <title>The Global Catalogue of Microorganisms (GCM) 10K type strain sequencing project: providing services to taxonomists for standard genome sequencing and annotation.</title>
        <authorList>
            <consortium name="The Broad Institute Genomics Platform"/>
            <consortium name="The Broad Institute Genome Sequencing Center for Infectious Disease"/>
            <person name="Wu L."/>
            <person name="Ma J."/>
        </authorList>
    </citation>
    <scope>NUCLEOTIDE SEQUENCE [LARGE SCALE GENOMIC DNA]</scope>
    <source>
        <strain evidence="2">JCM 17551</strain>
    </source>
</reference>
<keyword evidence="2" id="KW-1185">Reference proteome</keyword>
<comment type="caution">
    <text evidence="1">The sequence shown here is derived from an EMBL/GenBank/DDBJ whole genome shotgun (WGS) entry which is preliminary data.</text>
</comment>
<dbReference type="Proteomes" id="UP001501565">
    <property type="component" value="Unassembled WGS sequence"/>
</dbReference>
<evidence type="ECO:0000313" key="2">
    <source>
        <dbReference type="Proteomes" id="UP001501565"/>
    </source>
</evidence>
<name>A0ABP7MUH5_9GAMM</name>
<gene>
    <name evidence="1" type="ORF">GCM10022277_28840</name>
</gene>
<protein>
    <submittedName>
        <fullName evidence="1">Uncharacterized protein</fullName>
    </submittedName>
</protein>
<evidence type="ECO:0000313" key="1">
    <source>
        <dbReference type="EMBL" id="GAA3930360.1"/>
    </source>
</evidence>
<dbReference type="EMBL" id="BAABBN010000007">
    <property type="protein sequence ID" value="GAA3930360.1"/>
    <property type="molecule type" value="Genomic_DNA"/>
</dbReference>